<comment type="function">
    <text evidence="1">Mediates coordination of peptidoglycan synthesis and outer membrane constriction during cell division.</text>
</comment>
<feature type="chain" id="PRO_5009987259" description="Cell division coordinator CpoB" evidence="1">
    <location>
        <begin position="24"/>
        <end position="280"/>
    </location>
</feature>
<comment type="similarity">
    <text evidence="1">Belongs to the CpoB family.</text>
</comment>
<feature type="region of interest" description="Disordered" evidence="2">
    <location>
        <begin position="127"/>
        <end position="151"/>
    </location>
</feature>
<evidence type="ECO:0000313" key="3">
    <source>
        <dbReference type="EMBL" id="AOZ68614.1"/>
    </source>
</evidence>
<accession>A0A1D9M9T1</accession>
<reference evidence="3 4" key="1">
    <citation type="submission" date="2016-10" db="EMBL/GenBank/DDBJ databases">
        <title>Rhodobacter sp. LPB0142, isolated from sea water.</title>
        <authorList>
            <person name="Kim E."/>
            <person name="Yi H."/>
        </authorList>
    </citation>
    <scope>NUCLEOTIDE SEQUENCE [LARGE SCALE GENOMIC DNA]</scope>
    <source>
        <strain evidence="3 4">LPB0142</strain>
    </source>
</reference>
<sequence precursor="true">MRRGLKLGALALALAAPVAPAMAADAQTLADIRAELQSLAGEIQGLRQELVASGAQGMQAAGGASALQRMDAMEAELSQLTSRTEELGNRIDRVVSDGSNRLGDLEFRLCELEEGCDVSTIGQTPLGGAPASAPVTAPAAGATPAPAPATSSLAMNEQSDFDRAKGVLGQGDFRGAADQFATFAETYPGGPLTGEAMYLRGDALRQAGDTAGAARAWLDAFSADPTGTRAPDNLLGLGQSLGALGQKSEACATLGQVPVRFPAAPAATQAQTAMQGLGCP</sequence>
<dbReference type="HAMAP" id="MF_02066">
    <property type="entry name" value="CpoB"/>
    <property type="match status" value="1"/>
</dbReference>
<keyword evidence="1" id="KW-0132">Cell division</keyword>
<keyword evidence="1" id="KW-0574">Periplasm</keyword>
<evidence type="ECO:0000256" key="1">
    <source>
        <dbReference type="HAMAP-Rule" id="MF_02066"/>
    </source>
</evidence>
<dbReference type="STRING" id="1850250.LPB142_04180"/>
<proteinExistence type="inferred from homology"/>
<dbReference type="InterPro" id="IPR014162">
    <property type="entry name" value="CpoB_C"/>
</dbReference>
<dbReference type="KEGG" id="rhp:LPB142_04180"/>
<dbReference type="GO" id="GO:0043093">
    <property type="term" value="P:FtsZ-dependent cytokinesis"/>
    <property type="evidence" value="ECO:0007669"/>
    <property type="project" value="UniProtKB-UniRule"/>
</dbReference>
<keyword evidence="1" id="KW-0131">Cell cycle</keyword>
<keyword evidence="1" id="KW-0175">Coiled coil</keyword>
<name>A0A1D9M9T1_9RHOB</name>
<dbReference type="NCBIfam" id="TIGR02795">
    <property type="entry name" value="tol_pal_ybgF"/>
    <property type="match status" value="1"/>
</dbReference>
<dbReference type="EMBL" id="CP017781">
    <property type="protein sequence ID" value="AOZ68614.1"/>
    <property type="molecule type" value="Genomic_DNA"/>
</dbReference>
<protein>
    <recommendedName>
        <fullName evidence="1">Cell division coordinator CpoB</fullName>
    </recommendedName>
</protein>
<feature type="signal peptide" evidence="1">
    <location>
        <begin position="1"/>
        <end position="23"/>
    </location>
</feature>
<gene>
    <name evidence="1" type="primary">cpoB</name>
    <name evidence="3" type="ORF">LPB142_04180</name>
</gene>
<organism evidence="3 4">
    <name type="scientific">Rhodobacter xanthinilyticus</name>
    <dbReference type="NCBI Taxonomy" id="1850250"/>
    <lineage>
        <taxon>Bacteria</taxon>
        <taxon>Pseudomonadati</taxon>
        <taxon>Pseudomonadota</taxon>
        <taxon>Alphaproteobacteria</taxon>
        <taxon>Rhodobacterales</taxon>
        <taxon>Rhodobacter group</taxon>
        <taxon>Rhodobacter</taxon>
    </lineage>
</organism>
<keyword evidence="4" id="KW-1185">Reference proteome</keyword>
<dbReference type="AlphaFoldDB" id="A0A1D9M9T1"/>
<dbReference type="Gene3D" id="1.25.40.10">
    <property type="entry name" value="Tetratricopeptide repeat domain"/>
    <property type="match status" value="1"/>
</dbReference>
<dbReference type="InterPro" id="IPR019734">
    <property type="entry name" value="TPR_rpt"/>
</dbReference>
<dbReference type="Proteomes" id="UP000176562">
    <property type="component" value="Chromosome"/>
</dbReference>
<dbReference type="RefSeq" id="WP_071165606.1">
    <property type="nucleotide sequence ID" value="NZ_CP017781.1"/>
</dbReference>
<keyword evidence="1" id="KW-0732">Signal</keyword>
<comment type="subcellular location">
    <subcellularLocation>
        <location evidence="1">Periplasm</location>
    </subcellularLocation>
</comment>
<dbReference type="Pfam" id="PF13432">
    <property type="entry name" value="TPR_16"/>
    <property type="match status" value="1"/>
</dbReference>
<dbReference type="InterPro" id="IPR034706">
    <property type="entry name" value="CpoB"/>
</dbReference>
<feature type="coiled-coil region" evidence="1">
    <location>
        <begin position="29"/>
        <end position="90"/>
    </location>
</feature>
<evidence type="ECO:0000313" key="4">
    <source>
        <dbReference type="Proteomes" id="UP000176562"/>
    </source>
</evidence>
<dbReference type="InterPro" id="IPR011990">
    <property type="entry name" value="TPR-like_helical_dom_sf"/>
</dbReference>
<dbReference type="Pfam" id="PF13174">
    <property type="entry name" value="TPR_6"/>
    <property type="match status" value="1"/>
</dbReference>
<dbReference type="GO" id="GO:0030288">
    <property type="term" value="C:outer membrane-bounded periplasmic space"/>
    <property type="evidence" value="ECO:0007669"/>
    <property type="project" value="UniProtKB-UniRule"/>
</dbReference>
<dbReference type="SUPFAM" id="SSF48452">
    <property type="entry name" value="TPR-like"/>
    <property type="match status" value="1"/>
</dbReference>
<evidence type="ECO:0000256" key="2">
    <source>
        <dbReference type="SAM" id="MobiDB-lite"/>
    </source>
</evidence>